<dbReference type="EMBL" id="JAKUDL010000010">
    <property type="protein sequence ID" value="MCH4296452.1"/>
    <property type="molecule type" value="Genomic_DNA"/>
</dbReference>
<keyword evidence="2" id="KW-1185">Reference proteome</keyword>
<name>A0AAJ1F2C0_9GAMM</name>
<evidence type="ECO:0000313" key="1">
    <source>
        <dbReference type="EMBL" id="MCH4296452.1"/>
    </source>
</evidence>
<dbReference type="Proteomes" id="UP001297581">
    <property type="component" value="Unassembled WGS sequence"/>
</dbReference>
<evidence type="ECO:0000313" key="2">
    <source>
        <dbReference type="Proteomes" id="UP001297581"/>
    </source>
</evidence>
<gene>
    <name evidence="1" type="ORF">MJ923_19285</name>
</gene>
<reference evidence="1 2" key="1">
    <citation type="submission" date="2022-02" db="EMBL/GenBank/DDBJ databases">
        <title>The genome sequence of Shewanella sp. 3B26.</title>
        <authorList>
            <person name="Du J."/>
        </authorList>
    </citation>
    <scope>NUCLEOTIDE SEQUENCE [LARGE SCALE GENOMIC DNA]</scope>
    <source>
        <strain evidence="1 2">3B26</strain>
    </source>
</reference>
<dbReference type="AlphaFoldDB" id="A0AAJ1F2C0"/>
<organism evidence="1 2">
    <name type="scientific">Shewanella zhuhaiensis</name>
    <dbReference type="NCBI Taxonomy" id="2919576"/>
    <lineage>
        <taxon>Bacteria</taxon>
        <taxon>Pseudomonadati</taxon>
        <taxon>Pseudomonadota</taxon>
        <taxon>Gammaproteobacteria</taxon>
        <taxon>Alteromonadales</taxon>
        <taxon>Shewanellaceae</taxon>
        <taxon>Shewanella</taxon>
    </lineage>
</organism>
<proteinExistence type="predicted"/>
<accession>A0AAJ1F2C0</accession>
<protein>
    <submittedName>
        <fullName evidence="1">Uncharacterized protein</fullName>
    </submittedName>
</protein>
<sequence>MSVVFWSIVRFGWGSDSRDLKTKKPSIAAELFVEFGRYETRLIGPDFYQRFSQLNPKPQRAVATVVSVSNGMTTVQHADGSYQTVLGEGIASGKVYIIDGQLQGQAADLPFTEIEV</sequence>
<comment type="caution">
    <text evidence="1">The sequence shown here is derived from an EMBL/GenBank/DDBJ whole genome shotgun (WGS) entry which is preliminary data.</text>
</comment>